<sequence>MDGLRALARSNANSHGRFRESQTAVRRFSVVRVFAYPGQDPKYERRTVLEEAVLQPLEDSQGNAQHANARLDLVIIPRDDADTIKMSRNSFLRLYDSFNIDPFTLDHICQNWYGFDFSSTMHDGACTFLIGTVLYTLAFSFDPTTSMTSAILLPRESNGFGTGLEATDEFMTILRKYMSKLRSPTTLILVVLIHLGQWLDRTIYKQLNDIRRAENESGYGPYGIRSRRVEMETLTRLSTEVGTTLATLSNTARHQEIANSLVDFLDTSVKPDAATLPVPNQIKEMCDASFQPALDHLKRQLKGGGLSTRYLQERTQSQSDVVRPIIFSAGYGAKLDLI</sequence>
<accession>A0ABR1GQA9</accession>
<proteinExistence type="predicted"/>
<protein>
    <submittedName>
        <fullName evidence="1">Uncharacterized protein</fullName>
    </submittedName>
</protein>
<gene>
    <name evidence="1" type="ORF">QQX98_010147</name>
</gene>
<name>A0ABR1GQA9_9HYPO</name>
<keyword evidence="2" id="KW-1185">Reference proteome</keyword>
<evidence type="ECO:0000313" key="2">
    <source>
        <dbReference type="Proteomes" id="UP001498476"/>
    </source>
</evidence>
<reference evidence="1 2" key="1">
    <citation type="journal article" date="2025" name="Microbiol. Resour. Announc.">
        <title>Draft genome sequences for Neonectria magnoliae and Neonectria punicea, canker pathogens of Liriodendron tulipifera and Acer saccharum in West Virginia.</title>
        <authorList>
            <person name="Petronek H.M."/>
            <person name="Kasson M.T."/>
            <person name="Metheny A.M."/>
            <person name="Stauder C.M."/>
            <person name="Lovett B."/>
            <person name="Lynch S.C."/>
            <person name="Garnas J.R."/>
            <person name="Kasson L.R."/>
            <person name="Stajich J.E."/>
        </authorList>
    </citation>
    <scope>NUCLEOTIDE SEQUENCE [LARGE SCALE GENOMIC DNA]</scope>
    <source>
        <strain evidence="1 2">NRRL 64653</strain>
    </source>
</reference>
<evidence type="ECO:0000313" key="1">
    <source>
        <dbReference type="EMBL" id="KAK7404061.1"/>
    </source>
</evidence>
<organism evidence="1 2">
    <name type="scientific">Neonectria punicea</name>
    <dbReference type="NCBI Taxonomy" id="979145"/>
    <lineage>
        <taxon>Eukaryota</taxon>
        <taxon>Fungi</taxon>
        <taxon>Dikarya</taxon>
        <taxon>Ascomycota</taxon>
        <taxon>Pezizomycotina</taxon>
        <taxon>Sordariomycetes</taxon>
        <taxon>Hypocreomycetidae</taxon>
        <taxon>Hypocreales</taxon>
        <taxon>Nectriaceae</taxon>
        <taxon>Neonectria</taxon>
    </lineage>
</organism>
<dbReference type="Proteomes" id="UP001498476">
    <property type="component" value="Unassembled WGS sequence"/>
</dbReference>
<comment type="caution">
    <text evidence="1">The sequence shown here is derived from an EMBL/GenBank/DDBJ whole genome shotgun (WGS) entry which is preliminary data.</text>
</comment>
<dbReference type="EMBL" id="JAZAVJ010000216">
    <property type="protein sequence ID" value="KAK7404061.1"/>
    <property type="molecule type" value="Genomic_DNA"/>
</dbReference>